<proteinExistence type="predicted"/>
<evidence type="ECO:0000313" key="1">
    <source>
        <dbReference type="EMBL" id="KUG17605.1"/>
    </source>
</evidence>
<accession>A0A0W8F9T1</accession>
<protein>
    <submittedName>
        <fullName evidence="1">Uncharacterized protein</fullName>
    </submittedName>
</protein>
<organism evidence="1">
    <name type="scientific">hydrocarbon metagenome</name>
    <dbReference type="NCBI Taxonomy" id="938273"/>
    <lineage>
        <taxon>unclassified sequences</taxon>
        <taxon>metagenomes</taxon>
        <taxon>ecological metagenomes</taxon>
    </lineage>
</organism>
<comment type="caution">
    <text evidence="1">The sequence shown here is derived from an EMBL/GenBank/DDBJ whole genome shotgun (WGS) entry which is preliminary data.</text>
</comment>
<gene>
    <name evidence="1" type="ORF">ASZ90_012697</name>
</gene>
<dbReference type="EMBL" id="LNQE01001430">
    <property type="protein sequence ID" value="KUG17605.1"/>
    <property type="molecule type" value="Genomic_DNA"/>
</dbReference>
<name>A0A0W8F9T1_9ZZZZ</name>
<reference evidence="1" key="1">
    <citation type="journal article" date="2015" name="Proc. Natl. Acad. Sci. U.S.A.">
        <title>Networks of energetic and metabolic interactions define dynamics in microbial communities.</title>
        <authorList>
            <person name="Embree M."/>
            <person name="Liu J.K."/>
            <person name="Al-Bassam M.M."/>
            <person name="Zengler K."/>
        </authorList>
    </citation>
    <scope>NUCLEOTIDE SEQUENCE</scope>
</reference>
<dbReference type="AlphaFoldDB" id="A0A0W8F9T1"/>
<sequence length="42" mass="5002">METKSIQHTKDSKTAPKDYWAIKNWINLCEAFVLFVAKIRYL</sequence>